<organism evidence="2 3">
    <name type="scientific">Phytophthora nicotianae P1976</name>
    <dbReference type="NCBI Taxonomy" id="1317066"/>
    <lineage>
        <taxon>Eukaryota</taxon>
        <taxon>Sar</taxon>
        <taxon>Stramenopiles</taxon>
        <taxon>Oomycota</taxon>
        <taxon>Peronosporomycetes</taxon>
        <taxon>Peronosporales</taxon>
        <taxon>Peronosporaceae</taxon>
        <taxon>Phytophthora</taxon>
    </lineage>
</organism>
<feature type="region of interest" description="Disordered" evidence="1">
    <location>
        <begin position="1"/>
        <end position="30"/>
    </location>
</feature>
<sequence>MSSRKEKAGSSGGSLRTSRQPSQVGWTRERWVRDYERDGEGKVGPDHVERYWSRLSSLDTQNKLHGVAELGRHVVRLCATRRVQAGRGIPLRQLSMTLPSAEQTRLT</sequence>
<accession>A0A080ZBT4</accession>
<dbReference type="EMBL" id="ANJA01003335">
    <property type="protein sequence ID" value="ETO64095.1"/>
    <property type="molecule type" value="Genomic_DNA"/>
</dbReference>
<evidence type="ECO:0000256" key="1">
    <source>
        <dbReference type="SAM" id="MobiDB-lite"/>
    </source>
</evidence>
<dbReference type="AlphaFoldDB" id="A0A080ZBT4"/>
<evidence type="ECO:0000313" key="2">
    <source>
        <dbReference type="EMBL" id="ETO64095.1"/>
    </source>
</evidence>
<proteinExistence type="predicted"/>
<evidence type="ECO:0000313" key="3">
    <source>
        <dbReference type="Proteomes" id="UP000028582"/>
    </source>
</evidence>
<reference evidence="2 3" key="1">
    <citation type="submission" date="2013-11" db="EMBL/GenBank/DDBJ databases">
        <title>The Genome Sequence of Phytophthora parasitica P1976.</title>
        <authorList>
            <consortium name="The Broad Institute Genomics Platform"/>
            <person name="Russ C."/>
            <person name="Tyler B."/>
            <person name="Panabieres F."/>
            <person name="Shan W."/>
            <person name="Tripathy S."/>
            <person name="Grunwald N."/>
            <person name="Machado M."/>
            <person name="Johnson C.S."/>
            <person name="Walker B."/>
            <person name="Young S."/>
            <person name="Zeng Q."/>
            <person name="Gargeya S."/>
            <person name="Fitzgerald M."/>
            <person name="Haas B."/>
            <person name="Abouelleil A."/>
            <person name="Allen A.W."/>
            <person name="Alvarado L."/>
            <person name="Arachchi H.M."/>
            <person name="Berlin A.M."/>
            <person name="Chapman S.B."/>
            <person name="Gainer-Dewar J."/>
            <person name="Goldberg J."/>
            <person name="Griggs A."/>
            <person name="Gujja S."/>
            <person name="Hansen M."/>
            <person name="Howarth C."/>
            <person name="Imamovic A."/>
            <person name="Ireland A."/>
            <person name="Larimer J."/>
            <person name="McCowan C."/>
            <person name="Murphy C."/>
            <person name="Pearson M."/>
            <person name="Poon T.W."/>
            <person name="Priest M."/>
            <person name="Roberts A."/>
            <person name="Saif S."/>
            <person name="Shea T."/>
            <person name="Sisk P."/>
            <person name="Sykes S."/>
            <person name="Wortman J."/>
            <person name="Nusbaum C."/>
            <person name="Birren B."/>
        </authorList>
    </citation>
    <scope>NUCLEOTIDE SEQUENCE [LARGE SCALE GENOMIC DNA]</scope>
    <source>
        <strain evidence="2 3">P1976</strain>
    </source>
</reference>
<feature type="compositionally biased region" description="Polar residues" evidence="1">
    <location>
        <begin position="13"/>
        <end position="25"/>
    </location>
</feature>
<protein>
    <submittedName>
        <fullName evidence="2">Uncharacterized protein</fullName>
    </submittedName>
</protein>
<gene>
    <name evidence="2" type="ORF">F444_18324</name>
</gene>
<dbReference type="Proteomes" id="UP000028582">
    <property type="component" value="Unassembled WGS sequence"/>
</dbReference>
<comment type="caution">
    <text evidence="2">The sequence shown here is derived from an EMBL/GenBank/DDBJ whole genome shotgun (WGS) entry which is preliminary data.</text>
</comment>
<name>A0A080ZBT4_PHYNI</name>